<sequence>MLMKCSSIPAIPNNEMIPGVHGSGAEPLLLLLLFRDLTIHSPNNSAPFHSLDSILVIADELTLHPS</sequence>
<protein>
    <submittedName>
        <fullName evidence="1">Uncharacterized protein</fullName>
    </submittedName>
</protein>
<reference evidence="1" key="1">
    <citation type="journal article" date="2015" name="Genome Biol. Evol.">
        <title>Organellar Genomes of White Spruce (Picea glauca): Assembly and Annotation.</title>
        <authorList>
            <person name="Jackman S.D."/>
            <person name="Warren R.L."/>
            <person name="Gibb E.A."/>
            <person name="Vandervalk B.P."/>
            <person name="Mohamadi H."/>
            <person name="Chu J."/>
            <person name="Raymond A."/>
            <person name="Pleasance S."/>
            <person name="Coope R."/>
            <person name="Wildung M.R."/>
            <person name="Ritland C.E."/>
            <person name="Bousquet J."/>
            <person name="Jones S.J."/>
            <person name="Bohlmann J."/>
            <person name="Birol I."/>
        </authorList>
    </citation>
    <scope>NUCLEOTIDE SEQUENCE [LARGE SCALE GENOMIC DNA]</scope>
    <source>
        <tissue evidence="1">Flushing bud</tissue>
    </source>
</reference>
<name>A0A101LYD3_PICGL</name>
<dbReference type="AlphaFoldDB" id="A0A101LYD3"/>
<gene>
    <name evidence="1" type="ORF">ABT39_MTgene5790</name>
</gene>
<geneLocation type="mitochondrion" evidence="1"/>
<organism evidence="1">
    <name type="scientific">Picea glauca</name>
    <name type="common">White spruce</name>
    <name type="synonym">Pinus glauca</name>
    <dbReference type="NCBI Taxonomy" id="3330"/>
    <lineage>
        <taxon>Eukaryota</taxon>
        <taxon>Viridiplantae</taxon>
        <taxon>Streptophyta</taxon>
        <taxon>Embryophyta</taxon>
        <taxon>Tracheophyta</taxon>
        <taxon>Spermatophyta</taxon>
        <taxon>Pinopsida</taxon>
        <taxon>Pinidae</taxon>
        <taxon>Conifers I</taxon>
        <taxon>Pinales</taxon>
        <taxon>Pinaceae</taxon>
        <taxon>Picea</taxon>
    </lineage>
</organism>
<evidence type="ECO:0000313" key="1">
    <source>
        <dbReference type="EMBL" id="KUM47604.1"/>
    </source>
</evidence>
<comment type="caution">
    <text evidence="1">The sequence shown here is derived from an EMBL/GenBank/DDBJ whole genome shotgun (WGS) entry which is preliminary data.</text>
</comment>
<accession>A0A101LYD3</accession>
<dbReference type="EMBL" id="LKAM01000007">
    <property type="protein sequence ID" value="KUM47604.1"/>
    <property type="molecule type" value="Genomic_DNA"/>
</dbReference>
<keyword evidence="1" id="KW-0496">Mitochondrion</keyword>
<proteinExistence type="predicted"/>